<proteinExistence type="predicted"/>
<name>A0A5P1EJ74_ASPOF</name>
<reference evidence="4" key="1">
    <citation type="journal article" date="2017" name="Nat. Commun.">
        <title>The asparagus genome sheds light on the origin and evolution of a young Y chromosome.</title>
        <authorList>
            <person name="Harkess A."/>
            <person name="Zhou J."/>
            <person name="Xu C."/>
            <person name="Bowers J.E."/>
            <person name="Van der Hulst R."/>
            <person name="Ayyampalayam S."/>
            <person name="Mercati F."/>
            <person name="Riccardi P."/>
            <person name="McKain M.R."/>
            <person name="Kakrana A."/>
            <person name="Tang H."/>
            <person name="Ray J."/>
            <person name="Groenendijk J."/>
            <person name="Arikit S."/>
            <person name="Mathioni S.M."/>
            <person name="Nakano M."/>
            <person name="Shan H."/>
            <person name="Telgmann-Rauber A."/>
            <person name="Kanno A."/>
            <person name="Yue Z."/>
            <person name="Chen H."/>
            <person name="Li W."/>
            <person name="Chen Y."/>
            <person name="Xu X."/>
            <person name="Zhang Y."/>
            <person name="Luo S."/>
            <person name="Chen H."/>
            <person name="Gao J."/>
            <person name="Mao Z."/>
            <person name="Pires J.C."/>
            <person name="Luo M."/>
            <person name="Kudrna D."/>
            <person name="Wing R.A."/>
            <person name="Meyers B.C."/>
            <person name="Yi K."/>
            <person name="Kong H."/>
            <person name="Lavrijsen P."/>
            <person name="Sunseri F."/>
            <person name="Falavigna A."/>
            <person name="Ye Y."/>
            <person name="Leebens-Mack J.H."/>
            <person name="Chen G."/>
        </authorList>
    </citation>
    <scope>NUCLEOTIDE SEQUENCE [LARGE SCALE GENOMIC DNA]</scope>
    <source>
        <strain evidence="4">cv. DH0086</strain>
    </source>
</reference>
<dbReference type="EMBL" id="CM007387">
    <property type="protein sequence ID" value="ONK64651.1"/>
    <property type="molecule type" value="Genomic_DNA"/>
</dbReference>
<dbReference type="AlphaFoldDB" id="A0A5P1EJ74"/>
<evidence type="ECO:0000313" key="4">
    <source>
        <dbReference type="Proteomes" id="UP000243459"/>
    </source>
</evidence>
<dbReference type="OMA" id="VEDWNVW"/>
<feature type="transmembrane region" description="Helical" evidence="1">
    <location>
        <begin position="17"/>
        <end position="39"/>
    </location>
</feature>
<evidence type="ECO:0000259" key="2">
    <source>
        <dbReference type="Pfam" id="PF24793"/>
    </source>
</evidence>
<keyword evidence="1" id="KW-0472">Membrane</keyword>
<organism evidence="3 4">
    <name type="scientific">Asparagus officinalis</name>
    <name type="common">Garden asparagus</name>
    <dbReference type="NCBI Taxonomy" id="4686"/>
    <lineage>
        <taxon>Eukaryota</taxon>
        <taxon>Viridiplantae</taxon>
        <taxon>Streptophyta</taxon>
        <taxon>Embryophyta</taxon>
        <taxon>Tracheophyta</taxon>
        <taxon>Spermatophyta</taxon>
        <taxon>Magnoliopsida</taxon>
        <taxon>Liliopsida</taxon>
        <taxon>Asparagales</taxon>
        <taxon>Asparagaceae</taxon>
        <taxon>Asparagoideae</taxon>
        <taxon>Asparagus</taxon>
    </lineage>
</organism>
<sequence length="125" mass="14394">MVIFDRRSAQVLRSKPFIFFFSSVILLGSVAFVFSWIAFSRFERPVASPTAKLGCRPDGEGSWAIGVFYGDSPFSLKPVEDWNVWRNESEAWPGLIRFFLFRMMLSICFLKQRTLSHCKGTLELL</sequence>
<dbReference type="Proteomes" id="UP000243459">
    <property type="component" value="Chromosome 7"/>
</dbReference>
<dbReference type="Pfam" id="PF24793">
    <property type="entry name" value="GINT1_N"/>
    <property type="match status" value="1"/>
</dbReference>
<protein>
    <recommendedName>
        <fullName evidence="2">Glucosamine inositolphosphorylceramide transferase 1 N-terminal domain-containing protein</fullName>
    </recommendedName>
</protein>
<keyword evidence="1" id="KW-0812">Transmembrane</keyword>
<keyword evidence="4" id="KW-1185">Reference proteome</keyword>
<dbReference type="Gramene" id="ONK64651">
    <property type="protein sequence ID" value="ONK64651"/>
    <property type="gene ID" value="A4U43_C07F28400"/>
</dbReference>
<keyword evidence="1" id="KW-1133">Transmembrane helix</keyword>
<accession>A0A5P1EJ74</accession>
<evidence type="ECO:0000256" key="1">
    <source>
        <dbReference type="SAM" id="Phobius"/>
    </source>
</evidence>
<gene>
    <name evidence="3" type="ORF">A4U43_C07F28400</name>
</gene>
<dbReference type="InterPro" id="IPR056442">
    <property type="entry name" value="GINT1_N"/>
</dbReference>
<evidence type="ECO:0000313" key="3">
    <source>
        <dbReference type="EMBL" id="ONK64651.1"/>
    </source>
</evidence>
<feature type="domain" description="Glucosamine inositolphosphorylceramide transferase 1 N-terminal" evidence="2">
    <location>
        <begin position="55"/>
        <end position="93"/>
    </location>
</feature>